<dbReference type="EMBL" id="JAWQEG010002540">
    <property type="protein sequence ID" value="KAK3871271.1"/>
    <property type="molecule type" value="Genomic_DNA"/>
</dbReference>
<comment type="caution">
    <text evidence="2">The sequence shown here is derived from an EMBL/GenBank/DDBJ whole genome shotgun (WGS) entry which is preliminary data.</text>
</comment>
<evidence type="ECO:0000256" key="1">
    <source>
        <dbReference type="SAM" id="SignalP"/>
    </source>
</evidence>
<evidence type="ECO:0000313" key="3">
    <source>
        <dbReference type="Proteomes" id="UP001286313"/>
    </source>
</evidence>
<dbReference type="Proteomes" id="UP001286313">
    <property type="component" value="Unassembled WGS sequence"/>
</dbReference>
<evidence type="ECO:0000313" key="2">
    <source>
        <dbReference type="EMBL" id="KAK3871271.1"/>
    </source>
</evidence>
<sequence length="128" mass="14083">MKPPTSAAAAPRPSYPPAIILLLLLLVMMVAGGEASAGGHSRRGRYSHHHNIHEEQQLQQQYVRAPRTRREQGWCGRWLVWVWLVDYDRCGGVDEGGEWCGCGWFTVTGVGGGQVWEVDEKVGEGVAG</sequence>
<accession>A0AAE1FCX3</accession>
<organism evidence="2 3">
    <name type="scientific">Petrolisthes cinctipes</name>
    <name type="common">Flat porcelain crab</name>
    <dbReference type="NCBI Taxonomy" id="88211"/>
    <lineage>
        <taxon>Eukaryota</taxon>
        <taxon>Metazoa</taxon>
        <taxon>Ecdysozoa</taxon>
        <taxon>Arthropoda</taxon>
        <taxon>Crustacea</taxon>
        <taxon>Multicrustacea</taxon>
        <taxon>Malacostraca</taxon>
        <taxon>Eumalacostraca</taxon>
        <taxon>Eucarida</taxon>
        <taxon>Decapoda</taxon>
        <taxon>Pleocyemata</taxon>
        <taxon>Anomura</taxon>
        <taxon>Galatheoidea</taxon>
        <taxon>Porcellanidae</taxon>
        <taxon>Petrolisthes</taxon>
    </lineage>
</organism>
<feature type="chain" id="PRO_5041910913" evidence="1">
    <location>
        <begin position="36"/>
        <end position="128"/>
    </location>
</feature>
<reference evidence="2" key="1">
    <citation type="submission" date="2023-10" db="EMBL/GenBank/DDBJ databases">
        <title>Genome assemblies of two species of porcelain crab, Petrolisthes cinctipes and Petrolisthes manimaculis (Anomura: Porcellanidae).</title>
        <authorList>
            <person name="Angst P."/>
        </authorList>
    </citation>
    <scope>NUCLEOTIDE SEQUENCE</scope>
    <source>
        <strain evidence="2">PB745_01</strain>
        <tissue evidence="2">Gill</tissue>
    </source>
</reference>
<name>A0AAE1FCX3_PETCI</name>
<dbReference type="AlphaFoldDB" id="A0AAE1FCX3"/>
<feature type="signal peptide" evidence="1">
    <location>
        <begin position="1"/>
        <end position="35"/>
    </location>
</feature>
<protein>
    <submittedName>
        <fullName evidence="2">Uncharacterized protein</fullName>
    </submittedName>
</protein>
<keyword evidence="1" id="KW-0732">Signal</keyword>
<gene>
    <name evidence="2" type="ORF">Pcinc_023570</name>
</gene>
<proteinExistence type="predicted"/>
<keyword evidence="3" id="KW-1185">Reference proteome</keyword>